<name>A0ABY5S0Y9_9HYPH</name>
<evidence type="ECO:0000256" key="1">
    <source>
        <dbReference type="SAM" id="MobiDB-lite"/>
    </source>
</evidence>
<sequence length="79" mass="8428">MSRLVVVFALTLAATTATAQDASSRQSQAPAATSTNGTQAFLFDGRMKGDGVQQREQVEKRHPNAGAIVPSKESQPERK</sequence>
<feature type="region of interest" description="Disordered" evidence="1">
    <location>
        <begin position="17"/>
        <end position="79"/>
    </location>
</feature>
<organism evidence="3 4">
    <name type="scientific">Microvirga terrae</name>
    <dbReference type="NCBI Taxonomy" id="2740529"/>
    <lineage>
        <taxon>Bacteria</taxon>
        <taxon>Pseudomonadati</taxon>
        <taxon>Pseudomonadota</taxon>
        <taxon>Alphaproteobacteria</taxon>
        <taxon>Hyphomicrobiales</taxon>
        <taxon>Methylobacteriaceae</taxon>
        <taxon>Microvirga</taxon>
    </lineage>
</organism>
<evidence type="ECO:0000313" key="4">
    <source>
        <dbReference type="Proteomes" id="UP001017257"/>
    </source>
</evidence>
<dbReference type="Proteomes" id="UP001017257">
    <property type="component" value="Plasmid pR24_1"/>
</dbReference>
<gene>
    <name evidence="3" type="ORF">HPT29_026390</name>
</gene>
<keyword evidence="3" id="KW-0614">Plasmid</keyword>
<feature type="chain" id="PRO_5045543407" evidence="2">
    <location>
        <begin position="20"/>
        <end position="79"/>
    </location>
</feature>
<feature type="signal peptide" evidence="2">
    <location>
        <begin position="1"/>
        <end position="19"/>
    </location>
</feature>
<evidence type="ECO:0000256" key="2">
    <source>
        <dbReference type="SAM" id="SignalP"/>
    </source>
</evidence>
<accession>A0ABY5S0Y9</accession>
<proteinExistence type="predicted"/>
<dbReference type="EMBL" id="CP102846">
    <property type="protein sequence ID" value="UVF22219.1"/>
    <property type="molecule type" value="Genomic_DNA"/>
</dbReference>
<keyword evidence="4" id="KW-1185">Reference proteome</keyword>
<protein>
    <submittedName>
        <fullName evidence="3">Uncharacterized protein</fullName>
    </submittedName>
</protein>
<dbReference type="RefSeq" id="WP_173945131.1">
    <property type="nucleotide sequence ID" value="NZ_CP102846.1"/>
</dbReference>
<keyword evidence="2" id="KW-0732">Signal</keyword>
<evidence type="ECO:0000313" key="3">
    <source>
        <dbReference type="EMBL" id="UVF22219.1"/>
    </source>
</evidence>
<feature type="compositionally biased region" description="Low complexity" evidence="1">
    <location>
        <begin position="17"/>
        <end position="35"/>
    </location>
</feature>
<geneLocation type="plasmid" evidence="3 4">
    <name>pR24_1</name>
</geneLocation>
<reference evidence="3" key="1">
    <citation type="submission" date="2022-08" db="EMBL/GenBank/DDBJ databases">
        <title>Microvirga terrae sp. nov., isolated from soil.</title>
        <authorList>
            <person name="Kim K.H."/>
            <person name="Seo Y.L."/>
            <person name="Kim J.M."/>
            <person name="Lee J.K."/>
            <person name="Han D.M."/>
            <person name="Jeon C.O."/>
        </authorList>
    </citation>
    <scope>NUCLEOTIDE SEQUENCE</scope>
    <source>
        <strain evidence="3">R24</strain>
        <plasmid evidence="3">pR24_1</plasmid>
    </source>
</reference>